<comment type="caution">
    <text evidence="1">The sequence shown here is derived from an EMBL/GenBank/DDBJ whole genome shotgun (WGS) entry which is preliminary data.</text>
</comment>
<protein>
    <submittedName>
        <fullName evidence="1">Uncharacterized protein</fullName>
    </submittedName>
</protein>
<accession>A0A835JJA7</accession>
<name>A0A835JJA7_9ROSI</name>
<evidence type="ECO:0000313" key="1">
    <source>
        <dbReference type="EMBL" id="KAF9671308.1"/>
    </source>
</evidence>
<sequence>MEMSSFSPLDIDLRNVFNLFIHSPPLYGNILGSILIFLEPSTPSFFTDLINDAYKNSPIVLRPVSPFEFRWRIGEGHMILMDTYCREAYKDLNSQHEFNILAKENKNKPIFFKELKKLRDSKFSDLPWSKGQYSSSNTLLADDKPYKALALRIRTVRMDRGYSRMFKRVFLHDLEVPCKVYHQPVMCLMRNIALYSMEDQRTCCPVVSSTP</sequence>
<keyword evidence="2" id="KW-1185">Reference proteome</keyword>
<dbReference type="AlphaFoldDB" id="A0A835JJA7"/>
<dbReference type="OrthoDB" id="1711508at2759"/>
<reference evidence="1 2" key="1">
    <citation type="submission" date="2020-10" db="EMBL/GenBank/DDBJ databases">
        <title>Plant Genome Project.</title>
        <authorList>
            <person name="Zhang R.-G."/>
        </authorList>
    </citation>
    <scope>NUCLEOTIDE SEQUENCE [LARGE SCALE GENOMIC DNA]</scope>
    <source>
        <strain evidence="1">FAFU-HL-1</strain>
        <tissue evidence="1">Leaf</tissue>
    </source>
</reference>
<proteinExistence type="predicted"/>
<gene>
    <name evidence="1" type="ORF">SADUNF_Sadunf12G0033900</name>
</gene>
<organism evidence="1 2">
    <name type="scientific">Salix dunnii</name>
    <dbReference type="NCBI Taxonomy" id="1413687"/>
    <lineage>
        <taxon>Eukaryota</taxon>
        <taxon>Viridiplantae</taxon>
        <taxon>Streptophyta</taxon>
        <taxon>Embryophyta</taxon>
        <taxon>Tracheophyta</taxon>
        <taxon>Spermatophyta</taxon>
        <taxon>Magnoliopsida</taxon>
        <taxon>eudicotyledons</taxon>
        <taxon>Gunneridae</taxon>
        <taxon>Pentapetalae</taxon>
        <taxon>rosids</taxon>
        <taxon>fabids</taxon>
        <taxon>Malpighiales</taxon>
        <taxon>Salicaceae</taxon>
        <taxon>Saliceae</taxon>
        <taxon>Salix</taxon>
    </lineage>
</organism>
<dbReference type="Proteomes" id="UP000657918">
    <property type="component" value="Unassembled WGS sequence"/>
</dbReference>
<dbReference type="EMBL" id="JADGMS010000012">
    <property type="protein sequence ID" value="KAF9671308.1"/>
    <property type="molecule type" value="Genomic_DNA"/>
</dbReference>
<evidence type="ECO:0000313" key="2">
    <source>
        <dbReference type="Proteomes" id="UP000657918"/>
    </source>
</evidence>